<sequence length="398" mass="43914">LSAVRADRMRGGRNKFGPMYKRDRARKLQMLRQRQLSHPGILPGGRHPTTSGVAITYSTPGYSSAPSHVHIKEEIQSPFLSSSTSSPDSSPSPMGGLGGLVAASSGTSGLVASGPVAPIIAGPDPTLWVTNTQSPAAGVTTGAPPSGGVGGGGGGGRAATGGPRVPLMIRELVETVDDQEWQASLFSLLQNQTYNQCEVDLFELMCKVLDQNLFAQVDWARNSYFFKDLKVDDQMKLLQHSWSDLLILDHIHQRIHNRLQDETTLPNGQKFDLLSLALLGTTQFADRFHTVLNKLVDLKLDIPEYVCVKFVILLNPEVRLLSDRRSVVTAHEQVRQVLMEYTAGMYPEETEKYQKILDLLPELHYIADNGEKFLYYKHINGAAPTQTLLMEMLHTKRK</sequence>
<dbReference type="GO" id="GO:0009888">
    <property type="term" value="P:tissue development"/>
    <property type="evidence" value="ECO:0007669"/>
    <property type="project" value="TreeGrafter"/>
</dbReference>
<keyword evidence="10" id="KW-1185">Reference proteome</keyword>
<dbReference type="PANTHER" id="PTHR24086">
    <property type="entry name" value="NUCLEAR RECEPTOR SUBFAMILY 5 GROUP A"/>
    <property type="match status" value="1"/>
</dbReference>
<protein>
    <submittedName>
        <fullName evidence="9">Nuclear hormone receptor FTZ-F1-like 2</fullName>
    </submittedName>
</protein>
<dbReference type="InterPro" id="IPR016355">
    <property type="entry name" value="NR5-like"/>
</dbReference>
<accession>A0A8J5JHW5</accession>
<dbReference type="Proteomes" id="UP000747542">
    <property type="component" value="Unassembled WGS sequence"/>
</dbReference>
<feature type="compositionally biased region" description="Gly residues" evidence="7">
    <location>
        <begin position="145"/>
        <end position="159"/>
    </location>
</feature>
<evidence type="ECO:0000256" key="1">
    <source>
        <dbReference type="ARBA" id="ARBA00004123"/>
    </source>
</evidence>
<feature type="non-terminal residue" evidence="9">
    <location>
        <position position="1"/>
    </location>
</feature>
<dbReference type="FunFam" id="1.10.565.10:FF:000032">
    <property type="entry name" value="Nuclear hormone receptor FTZ-F1"/>
    <property type="match status" value="1"/>
</dbReference>
<dbReference type="AlphaFoldDB" id="A0A8J5JHW5"/>
<evidence type="ECO:0000313" key="9">
    <source>
        <dbReference type="EMBL" id="KAG7156476.1"/>
    </source>
</evidence>
<reference evidence="9" key="1">
    <citation type="journal article" date="2021" name="Sci. Adv.">
        <title>The American lobster genome reveals insights on longevity, neural, and immune adaptations.</title>
        <authorList>
            <person name="Polinski J.M."/>
            <person name="Zimin A.V."/>
            <person name="Clark K.F."/>
            <person name="Kohn A.B."/>
            <person name="Sadowski N."/>
            <person name="Timp W."/>
            <person name="Ptitsyn A."/>
            <person name="Khanna P."/>
            <person name="Romanova D.Y."/>
            <person name="Williams P."/>
            <person name="Greenwood S.J."/>
            <person name="Moroz L.L."/>
            <person name="Walt D.R."/>
            <person name="Bodnar A.G."/>
        </authorList>
    </citation>
    <scope>NUCLEOTIDE SEQUENCE</scope>
    <source>
        <strain evidence="9">GMGI-L3</strain>
    </source>
</reference>
<dbReference type="GO" id="GO:0090575">
    <property type="term" value="C:RNA polymerase II transcription regulator complex"/>
    <property type="evidence" value="ECO:0007669"/>
    <property type="project" value="TreeGrafter"/>
</dbReference>
<feature type="region of interest" description="Disordered" evidence="7">
    <location>
        <begin position="131"/>
        <end position="161"/>
    </location>
</feature>
<evidence type="ECO:0000256" key="2">
    <source>
        <dbReference type="ARBA" id="ARBA00007536"/>
    </source>
</evidence>
<organism evidence="9 10">
    <name type="scientific">Homarus americanus</name>
    <name type="common">American lobster</name>
    <dbReference type="NCBI Taxonomy" id="6706"/>
    <lineage>
        <taxon>Eukaryota</taxon>
        <taxon>Metazoa</taxon>
        <taxon>Ecdysozoa</taxon>
        <taxon>Arthropoda</taxon>
        <taxon>Crustacea</taxon>
        <taxon>Multicrustacea</taxon>
        <taxon>Malacostraca</taxon>
        <taxon>Eumalacostraca</taxon>
        <taxon>Eucarida</taxon>
        <taxon>Decapoda</taxon>
        <taxon>Pleocyemata</taxon>
        <taxon>Astacidea</taxon>
        <taxon>Nephropoidea</taxon>
        <taxon>Nephropidae</taxon>
        <taxon>Homarus</taxon>
    </lineage>
</organism>
<dbReference type="CDD" id="cd06944">
    <property type="entry name" value="NR_LBD_Ftz-F1_like"/>
    <property type="match status" value="1"/>
</dbReference>
<name>A0A8J5JHW5_HOMAM</name>
<evidence type="ECO:0000256" key="5">
    <source>
        <dbReference type="ARBA" id="ARBA00023170"/>
    </source>
</evidence>
<keyword evidence="4" id="KW-0804">Transcription</keyword>
<dbReference type="EMBL" id="JAHLQT010039068">
    <property type="protein sequence ID" value="KAG7156476.1"/>
    <property type="molecule type" value="Genomic_DNA"/>
</dbReference>
<comment type="similarity">
    <text evidence="2">Belongs to the nuclear hormone receptor family. NR5 subfamily.</text>
</comment>
<feature type="region of interest" description="Disordered" evidence="7">
    <location>
        <begin position="78"/>
        <end position="100"/>
    </location>
</feature>
<dbReference type="PROSITE" id="PS51843">
    <property type="entry name" value="NR_LBD"/>
    <property type="match status" value="1"/>
</dbReference>
<dbReference type="GO" id="GO:0000978">
    <property type="term" value="F:RNA polymerase II cis-regulatory region sequence-specific DNA binding"/>
    <property type="evidence" value="ECO:0007669"/>
    <property type="project" value="TreeGrafter"/>
</dbReference>
<keyword evidence="5 9" id="KW-0675">Receptor</keyword>
<gene>
    <name evidence="9" type="primary">FTZ-F1-L2</name>
    <name evidence="9" type="ORF">Hamer_G020557</name>
</gene>
<evidence type="ECO:0000256" key="7">
    <source>
        <dbReference type="SAM" id="MobiDB-lite"/>
    </source>
</evidence>
<evidence type="ECO:0000313" key="10">
    <source>
        <dbReference type="Proteomes" id="UP000747542"/>
    </source>
</evidence>
<evidence type="ECO:0000256" key="4">
    <source>
        <dbReference type="ARBA" id="ARBA00023163"/>
    </source>
</evidence>
<evidence type="ECO:0000259" key="8">
    <source>
        <dbReference type="PROSITE" id="PS51843"/>
    </source>
</evidence>
<evidence type="ECO:0000256" key="3">
    <source>
        <dbReference type="ARBA" id="ARBA00023015"/>
    </source>
</evidence>
<dbReference type="PRINTS" id="PR00398">
    <property type="entry name" value="STRDHORMONER"/>
</dbReference>
<dbReference type="GO" id="GO:0004879">
    <property type="term" value="F:nuclear receptor activity"/>
    <property type="evidence" value="ECO:0007669"/>
    <property type="project" value="InterPro"/>
</dbReference>
<dbReference type="GO" id="GO:0009755">
    <property type="term" value="P:hormone-mediated signaling pathway"/>
    <property type="evidence" value="ECO:0007669"/>
    <property type="project" value="TreeGrafter"/>
</dbReference>
<dbReference type="SMART" id="SM00430">
    <property type="entry name" value="HOLI"/>
    <property type="match status" value="1"/>
</dbReference>
<feature type="domain" description="NR LBD" evidence="8">
    <location>
        <begin position="164"/>
        <end position="396"/>
    </location>
</feature>
<dbReference type="InterPro" id="IPR001723">
    <property type="entry name" value="Nuclear_hrmn_rcpt"/>
</dbReference>
<comment type="caution">
    <text evidence="9">The sequence shown here is derived from an EMBL/GenBank/DDBJ whole genome shotgun (WGS) entry which is preliminary data.</text>
</comment>
<dbReference type="InterPro" id="IPR035500">
    <property type="entry name" value="NHR-like_dom_sf"/>
</dbReference>
<keyword evidence="3" id="KW-0805">Transcription regulation</keyword>
<dbReference type="Gene3D" id="1.10.565.10">
    <property type="entry name" value="Retinoid X Receptor"/>
    <property type="match status" value="1"/>
</dbReference>
<dbReference type="PANTHER" id="PTHR24086:SF15">
    <property type="entry name" value="NUCLEAR HORMONE RECEPTOR FTZ-F1"/>
    <property type="match status" value="1"/>
</dbReference>
<proteinExistence type="inferred from homology"/>
<dbReference type="SUPFAM" id="SSF48508">
    <property type="entry name" value="Nuclear receptor ligand-binding domain"/>
    <property type="match status" value="1"/>
</dbReference>
<comment type="subcellular location">
    <subcellularLocation>
        <location evidence="1">Nucleus</location>
    </subcellularLocation>
</comment>
<feature type="compositionally biased region" description="Low complexity" evidence="7">
    <location>
        <begin position="134"/>
        <end position="144"/>
    </location>
</feature>
<feature type="binding site" evidence="6">
    <location>
        <position position="377"/>
    </location>
    <ligand>
        <name>a phospholipid derivative</name>
        <dbReference type="ChEBI" id="CHEBI:16247"/>
    </ligand>
</feature>
<dbReference type="Pfam" id="PF00104">
    <property type="entry name" value="Hormone_recep"/>
    <property type="match status" value="1"/>
</dbReference>
<evidence type="ECO:0000256" key="6">
    <source>
        <dbReference type="PIRSR" id="PIRSR002530-1"/>
    </source>
</evidence>
<dbReference type="InterPro" id="IPR000536">
    <property type="entry name" value="Nucl_hrmn_rcpt_lig-bd"/>
</dbReference>
<dbReference type="PIRSF" id="PIRSF002530">
    <property type="entry name" value="Nuc_orph_FTZ-F1"/>
    <property type="match status" value="1"/>
</dbReference>